<dbReference type="EMBL" id="JAPFQN010000006">
    <property type="protein sequence ID" value="MCX2744503.1"/>
    <property type="molecule type" value="Genomic_DNA"/>
</dbReference>
<gene>
    <name evidence="9" type="ORF">OO013_11540</name>
</gene>
<dbReference type="Pfam" id="PF01694">
    <property type="entry name" value="Rhomboid"/>
    <property type="match status" value="1"/>
</dbReference>
<evidence type="ECO:0000256" key="5">
    <source>
        <dbReference type="ARBA" id="ARBA00022989"/>
    </source>
</evidence>
<feature type="transmembrane region" description="Helical" evidence="7">
    <location>
        <begin position="173"/>
        <end position="197"/>
    </location>
</feature>
<dbReference type="Gene3D" id="1.20.1540.10">
    <property type="entry name" value="Rhomboid-like"/>
    <property type="match status" value="1"/>
</dbReference>
<evidence type="ECO:0000256" key="3">
    <source>
        <dbReference type="ARBA" id="ARBA00022692"/>
    </source>
</evidence>
<accession>A0ABT3RRU1</accession>
<organism evidence="9 10">
    <name type="scientific">Mangrovivirga halotolerans</name>
    <dbReference type="NCBI Taxonomy" id="2993936"/>
    <lineage>
        <taxon>Bacteria</taxon>
        <taxon>Pseudomonadati</taxon>
        <taxon>Bacteroidota</taxon>
        <taxon>Cytophagia</taxon>
        <taxon>Cytophagales</taxon>
        <taxon>Mangrovivirgaceae</taxon>
        <taxon>Mangrovivirga</taxon>
    </lineage>
</organism>
<evidence type="ECO:0000313" key="10">
    <source>
        <dbReference type="Proteomes" id="UP001209885"/>
    </source>
</evidence>
<evidence type="ECO:0000256" key="4">
    <source>
        <dbReference type="ARBA" id="ARBA00022801"/>
    </source>
</evidence>
<dbReference type="InterPro" id="IPR035952">
    <property type="entry name" value="Rhomboid-like_sf"/>
</dbReference>
<feature type="transmembrane region" description="Helical" evidence="7">
    <location>
        <begin position="44"/>
        <end position="66"/>
    </location>
</feature>
<sequence length="201" mass="23158">MSLTIIIIAITVIISFYAWNNPDKYHRWMMNPYQVKRNNQYDRFLMSGFIHSDYVHLGFNMFTLYFFGRNLEQYYFRMLVGDSAPYVFLGLYLVAIIVSEIPTFLKHKENPGYNSLGASGAVAAVIFSSILFDPMNNIYVFFIPVPGIVFGGLFLLYSWYQTRNAKDQINHDAHFYGAVFGIIFTLILEPGLLGSFLGELF</sequence>
<evidence type="ECO:0000256" key="2">
    <source>
        <dbReference type="ARBA" id="ARBA00009045"/>
    </source>
</evidence>
<feature type="transmembrane region" description="Helical" evidence="7">
    <location>
        <begin position="112"/>
        <end position="132"/>
    </location>
</feature>
<feature type="transmembrane region" description="Helical" evidence="7">
    <location>
        <begin position="86"/>
        <end position="105"/>
    </location>
</feature>
<comment type="subcellular location">
    <subcellularLocation>
        <location evidence="1">Membrane</location>
        <topology evidence="1">Multi-pass membrane protein</topology>
    </subcellularLocation>
</comment>
<evidence type="ECO:0000259" key="8">
    <source>
        <dbReference type="Pfam" id="PF01694"/>
    </source>
</evidence>
<evidence type="ECO:0000256" key="1">
    <source>
        <dbReference type="ARBA" id="ARBA00004141"/>
    </source>
</evidence>
<dbReference type="GO" id="GO:0008233">
    <property type="term" value="F:peptidase activity"/>
    <property type="evidence" value="ECO:0007669"/>
    <property type="project" value="UniProtKB-KW"/>
</dbReference>
<keyword evidence="3 7" id="KW-0812">Transmembrane</keyword>
<protein>
    <submittedName>
        <fullName evidence="9">Rhomboid family intramembrane serine protease</fullName>
        <ecNumber evidence="9">3.4.21.105</ecNumber>
    </submittedName>
</protein>
<dbReference type="GO" id="GO:0006508">
    <property type="term" value="P:proteolysis"/>
    <property type="evidence" value="ECO:0007669"/>
    <property type="project" value="UniProtKB-KW"/>
</dbReference>
<dbReference type="InterPro" id="IPR050925">
    <property type="entry name" value="Rhomboid_protease_S54"/>
</dbReference>
<keyword evidence="10" id="KW-1185">Reference proteome</keyword>
<keyword evidence="6 7" id="KW-0472">Membrane</keyword>
<name>A0ABT3RRU1_9BACT</name>
<feature type="domain" description="Peptidase S54 rhomboid" evidence="8">
    <location>
        <begin position="39"/>
        <end position="188"/>
    </location>
</feature>
<proteinExistence type="inferred from homology"/>
<keyword evidence="4 9" id="KW-0378">Hydrolase</keyword>
<evidence type="ECO:0000256" key="6">
    <source>
        <dbReference type="ARBA" id="ARBA00023136"/>
    </source>
</evidence>
<dbReference type="RefSeq" id="WP_266056962.1">
    <property type="nucleotide sequence ID" value="NZ_JAPFQN010000006.1"/>
</dbReference>
<keyword evidence="5 7" id="KW-1133">Transmembrane helix</keyword>
<feature type="transmembrane region" description="Helical" evidence="7">
    <location>
        <begin position="6"/>
        <end position="23"/>
    </location>
</feature>
<keyword evidence="9" id="KW-0645">Protease</keyword>
<feature type="transmembrane region" description="Helical" evidence="7">
    <location>
        <begin position="138"/>
        <end position="161"/>
    </location>
</feature>
<dbReference type="SUPFAM" id="SSF144091">
    <property type="entry name" value="Rhomboid-like"/>
    <property type="match status" value="1"/>
</dbReference>
<comment type="similarity">
    <text evidence="2">Belongs to the peptidase S54 family.</text>
</comment>
<dbReference type="PANTHER" id="PTHR43731">
    <property type="entry name" value="RHOMBOID PROTEASE"/>
    <property type="match status" value="1"/>
</dbReference>
<evidence type="ECO:0000256" key="7">
    <source>
        <dbReference type="SAM" id="Phobius"/>
    </source>
</evidence>
<dbReference type="EC" id="3.4.21.105" evidence="9"/>
<comment type="caution">
    <text evidence="9">The sequence shown here is derived from an EMBL/GenBank/DDBJ whole genome shotgun (WGS) entry which is preliminary data.</text>
</comment>
<dbReference type="InterPro" id="IPR022764">
    <property type="entry name" value="Peptidase_S54_rhomboid_dom"/>
</dbReference>
<dbReference type="PANTHER" id="PTHR43731:SF14">
    <property type="entry name" value="PRESENILIN-ASSOCIATED RHOMBOID-LIKE PROTEIN, MITOCHONDRIAL"/>
    <property type="match status" value="1"/>
</dbReference>
<reference evidence="9 10" key="1">
    <citation type="submission" date="2022-11" db="EMBL/GenBank/DDBJ databases">
        <title>The characterization of three novel Bacteroidetes species and genomic analysis of their roles in tidal elemental geochemical cycles.</title>
        <authorList>
            <person name="Ma K."/>
        </authorList>
    </citation>
    <scope>NUCLEOTIDE SEQUENCE [LARGE SCALE GENOMIC DNA]</scope>
    <source>
        <strain evidence="9 10">M17</strain>
    </source>
</reference>
<dbReference type="Proteomes" id="UP001209885">
    <property type="component" value="Unassembled WGS sequence"/>
</dbReference>
<evidence type="ECO:0000313" key="9">
    <source>
        <dbReference type="EMBL" id="MCX2744503.1"/>
    </source>
</evidence>